<reference evidence="2 3" key="1">
    <citation type="journal article" date="2024" name="J Genomics">
        <title>Draft genome sequencing and assembly of Favolaschia claudopus CIRM-BRFM 2984 isolated from oak limbs.</title>
        <authorList>
            <person name="Navarro D."/>
            <person name="Drula E."/>
            <person name="Chaduli D."/>
            <person name="Cazenave R."/>
            <person name="Ahrendt S."/>
            <person name="Wang J."/>
            <person name="Lipzen A."/>
            <person name="Daum C."/>
            <person name="Barry K."/>
            <person name="Grigoriev I.V."/>
            <person name="Favel A."/>
            <person name="Rosso M.N."/>
            <person name="Martin F."/>
        </authorList>
    </citation>
    <scope>NUCLEOTIDE SEQUENCE [LARGE SCALE GENOMIC DNA]</scope>
    <source>
        <strain evidence="2 3">CIRM-BRFM 2984</strain>
    </source>
</reference>
<organism evidence="2 3">
    <name type="scientific">Favolaschia claudopus</name>
    <dbReference type="NCBI Taxonomy" id="2862362"/>
    <lineage>
        <taxon>Eukaryota</taxon>
        <taxon>Fungi</taxon>
        <taxon>Dikarya</taxon>
        <taxon>Basidiomycota</taxon>
        <taxon>Agaricomycotina</taxon>
        <taxon>Agaricomycetes</taxon>
        <taxon>Agaricomycetidae</taxon>
        <taxon>Agaricales</taxon>
        <taxon>Marasmiineae</taxon>
        <taxon>Mycenaceae</taxon>
        <taxon>Favolaschia</taxon>
    </lineage>
</organism>
<sequence>MPVPSRPILTTFSSWDARDRDSESDREGVLPGLTIRISSTREGVGDRRDGDPDAFREKSVIRRSALLVTSVARNEGVVNVDDRNAEEDKRGASNCSSTPSKRPGRGRLERVDELFMHLRCRRKTKMGGESREVRGILLDLAEVLRRFSPSYDERSTLVVDVVLSVGVPTSSPGRSSMRRAGAEMIEDMKRGGIPFRDSAEPRLSSVHPIQSGCSAFRLDDDIGDTRNYESREA</sequence>
<evidence type="ECO:0000256" key="1">
    <source>
        <dbReference type="SAM" id="MobiDB-lite"/>
    </source>
</evidence>
<feature type="compositionally biased region" description="Basic and acidic residues" evidence="1">
    <location>
        <begin position="82"/>
        <end position="91"/>
    </location>
</feature>
<feature type="compositionally biased region" description="Basic and acidic residues" evidence="1">
    <location>
        <begin position="16"/>
        <end position="28"/>
    </location>
</feature>
<comment type="caution">
    <text evidence="2">The sequence shown here is derived from an EMBL/GenBank/DDBJ whole genome shotgun (WGS) entry which is preliminary data.</text>
</comment>
<feature type="region of interest" description="Disordered" evidence="1">
    <location>
        <begin position="1"/>
        <end position="53"/>
    </location>
</feature>
<feature type="compositionally biased region" description="Basic and acidic residues" evidence="1">
    <location>
        <begin position="43"/>
        <end position="53"/>
    </location>
</feature>
<name>A0AAW0BBG8_9AGAR</name>
<evidence type="ECO:0000313" key="3">
    <source>
        <dbReference type="Proteomes" id="UP001362999"/>
    </source>
</evidence>
<dbReference type="Proteomes" id="UP001362999">
    <property type="component" value="Unassembled WGS sequence"/>
</dbReference>
<evidence type="ECO:0000313" key="2">
    <source>
        <dbReference type="EMBL" id="KAK7022974.1"/>
    </source>
</evidence>
<gene>
    <name evidence="2" type="ORF">R3P38DRAFT_2779696</name>
</gene>
<keyword evidence="3" id="KW-1185">Reference proteome</keyword>
<dbReference type="EMBL" id="JAWWNJ010000036">
    <property type="protein sequence ID" value="KAK7022974.1"/>
    <property type="molecule type" value="Genomic_DNA"/>
</dbReference>
<accession>A0AAW0BBG8</accession>
<dbReference type="AlphaFoldDB" id="A0AAW0BBG8"/>
<protein>
    <submittedName>
        <fullName evidence="2">Uncharacterized protein</fullName>
    </submittedName>
</protein>
<proteinExistence type="predicted"/>
<feature type="region of interest" description="Disordered" evidence="1">
    <location>
        <begin position="82"/>
        <end position="108"/>
    </location>
</feature>